<feature type="chain" id="PRO_5042026288" description="Glutathione transferase" evidence="2">
    <location>
        <begin position="27"/>
        <end position="585"/>
    </location>
</feature>
<dbReference type="CDD" id="cd00570">
    <property type="entry name" value="GST_N_family"/>
    <property type="match status" value="1"/>
</dbReference>
<dbReference type="InterPro" id="IPR040079">
    <property type="entry name" value="Glutathione_S-Trfase"/>
</dbReference>
<dbReference type="InterPro" id="IPR036282">
    <property type="entry name" value="Glutathione-S-Trfase_C_sf"/>
</dbReference>
<evidence type="ECO:0000259" key="4">
    <source>
        <dbReference type="PROSITE" id="PS50405"/>
    </source>
</evidence>
<dbReference type="PROSITE" id="PS51354">
    <property type="entry name" value="GLUTAREDOXIN_2"/>
    <property type="match status" value="1"/>
</dbReference>
<dbReference type="AlphaFoldDB" id="A0AAD2FIH3"/>
<accession>A0AAD2FIH3</accession>
<dbReference type="InterPro" id="IPR010987">
    <property type="entry name" value="Glutathione-S-Trfase_C-like"/>
</dbReference>
<dbReference type="Gene3D" id="3.40.30.10">
    <property type="entry name" value="Glutaredoxin"/>
    <property type="match status" value="1"/>
</dbReference>
<reference evidence="5" key="1">
    <citation type="submission" date="2023-08" db="EMBL/GenBank/DDBJ databases">
        <authorList>
            <person name="Audoor S."/>
            <person name="Bilcke G."/>
        </authorList>
    </citation>
    <scope>NUCLEOTIDE SEQUENCE</scope>
</reference>
<evidence type="ECO:0008006" key="7">
    <source>
        <dbReference type="Google" id="ProtNLM"/>
    </source>
</evidence>
<comment type="caution">
    <text evidence="5">The sequence shown here is derived from an EMBL/GenBank/DDBJ whole genome shotgun (WGS) entry which is preliminary data.</text>
</comment>
<dbReference type="Pfam" id="PF13410">
    <property type="entry name" value="GST_C_2"/>
    <property type="match status" value="1"/>
</dbReference>
<feature type="domain" description="GST C-terminal" evidence="4">
    <location>
        <begin position="257"/>
        <end position="413"/>
    </location>
</feature>
<protein>
    <recommendedName>
        <fullName evidence="7">Glutathione transferase</fullName>
    </recommendedName>
</protein>
<dbReference type="Pfam" id="PF13409">
    <property type="entry name" value="GST_N_2"/>
    <property type="match status" value="1"/>
</dbReference>
<dbReference type="EMBL" id="CAKOGP040001001">
    <property type="protein sequence ID" value="CAJ1941335.1"/>
    <property type="molecule type" value="Genomic_DNA"/>
</dbReference>
<dbReference type="InterPro" id="IPR036249">
    <property type="entry name" value="Thioredoxin-like_sf"/>
</dbReference>
<dbReference type="PANTHER" id="PTHR43968">
    <property type="match status" value="1"/>
</dbReference>
<evidence type="ECO:0000313" key="5">
    <source>
        <dbReference type="EMBL" id="CAJ1941335.1"/>
    </source>
</evidence>
<evidence type="ECO:0000256" key="2">
    <source>
        <dbReference type="SAM" id="SignalP"/>
    </source>
</evidence>
<dbReference type="SUPFAM" id="SSF47616">
    <property type="entry name" value="GST C-terminal domain-like"/>
    <property type="match status" value="1"/>
</dbReference>
<dbReference type="PANTHER" id="PTHR43968:SF14">
    <property type="entry name" value="GLUTATHIONE S-TRANSFERASE"/>
    <property type="match status" value="1"/>
</dbReference>
<keyword evidence="6" id="KW-1185">Reference proteome</keyword>
<evidence type="ECO:0000313" key="6">
    <source>
        <dbReference type="Proteomes" id="UP001295423"/>
    </source>
</evidence>
<dbReference type="SFLD" id="SFLDS00019">
    <property type="entry name" value="Glutathione_Transferase_(cytos"/>
    <property type="match status" value="1"/>
</dbReference>
<dbReference type="InterPro" id="IPR004045">
    <property type="entry name" value="Glutathione_S-Trfase_N"/>
</dbReference>
<dbReference type="PROSITE" id="PS50404">
    <property type="entry name" value="GST_NTER"/>
    <property type="match status" value="1"/>
</dbReference>
<dbReference type="Proteomes" id="UP001295423">
    <property type="component" value="Unassembled WGS sequence"/>
</dbReference>
<dbReference type="GO" id="GO:0005737">
    <property type="term" value="C:cytoplasm"/>
    <property type="evidence" value="ECO:0007669"/>
    <property type="project" value="TreeGrafter"/>
</dbReference>
<dbReference type="SUPFAM" id="SSF52833">
    <property type="entry name" value="Thioredoxin-like"/>
    <property type="match status" value="1"/>
</dbReference>
<feature type="region of interest" description="Disordered" evidence="1">
    <location>
        <begin position="31"/>
        <end position="55"/>
    </location>
</feature>
<gene>
    <name evidence="5" type="ORF">CYCCA115_LOCUS7470</name>
</gene>
<keyword evidence="2" id="KW-0732">Signal</keyword>
<feature type="domain" description="GST N-terminal" evidence="3">
    <location>
        <begin position="179"/>
        <end position="260"/>
    </location>
</feature>
<sequence length="585" mass="65133">MTNRATTRSARGFLLVITTAALTAQAFSTSDISQSGSRGVNNKNLHHSGIQTTTQCQPWRPWSQNQRIARGYSSSSPLHQTRRPGNPITGLFSDMASSISSSLSSTPGKPKFNVDALDQKLNAAVDQASWEDIRTKLGGQQTEEEKAFRSNVEKGIGKASPLNKVRLFDESNSESDIRVTFYRDHASWCPYCQKVWLTLEEKKIPYRIEKVNMRCYGEKTREFKNLQPSGAIPVAIIDGETYNQSNDIIFALEKKFPNKKLLPEDQMGQQDAQQLLRLERSLFSAWMYWLTGSNSAGTKKTFVDTLTQVEKALESSSGGDFFLGKDVSLVDFMFAPFLERMAASMAYFKGFPIRVVKGEKTDFPAVNRWFDAMETLESYHLTKGDFYSHCWDLPPQLGGCTYDISKGEPYTKAINGERTLDGSRGSWDLPLEPHNQGVEPDWDFLGQDEAAAKREAVERLSFNHKAIVRFAARGAGKKGMPPYSAPLSDPNAVPGESVIGSVDTILKLVSSAMLDGVDNQKTTAEMKETAKIIMADGGDEHRDNVIASLAYLRDRIGVPRDMRLPAARQLRAHLNWSIGIILEAK</sequence>
<proteinExistence type="predicted"/>
<evidence type="ECO:0000259" key="3">
    <source>
        <dbReference type="PROSITE" id="PS50404"/>
    </source>
</evidence>
<dbReference type="Gene3D" id="1.20.1050.10">
    <property type="match status" value="1"/>
</dbReference>
<organism evidence="5 6">
    <name type="scientific">Cylindrotheca closterium</name>
    <dbReference type="NCBI Taxonomy" id="2856"/>
    <lineage>
        <taxon>Eukaryota</taxon>
        <taxon>Sar</taxon>
        <taxon>Stramenopiles</taxon>
        <taxon>Ochrophyta</taxon>
        <taxon>Bacillariophyta</taxon>
        <taxon>Bacillariophyceae</taxon>
        <taxon>Bacillariophycidae</taxon>
        <taxon>Bacillariales</taxon>
        <taxon>Bacillariaceae</taxon>
        <taxon>Cylindrotheca</taxon>
    </lineage>
</organism>
<dbReference type="PROSITE" id="PS50405">
    <property type="entry name" value="GST_CTER"/>
    <property type="match status" value="1"/>
</dbReference>
<evidence type="ECO:0000256" key="1">
    <source>
        <dbReference type="SAM" id="MobiDB-lite"/>
    </source>
</evidence>
<feature type="signal peptide" evidence="2">
    <location>
        <begin position="1"/>
        <end position="26"/>
    </location>
</feature>
<name>A0AAD2FIH3_9STRA</name>
<dbReference type="SFLD" id="SFLDG00358">
    <property type="entry name" value="Main_(cytGST)"/>
    <property type="match status" value="1"/>
</dbReference>
<feature type="region of interest" description="Disordered" evidence="1">
    <location>
        <begin position="71"/>
        <end position="91"/>
    </location>
</feature>
<dbReference type="InterPro" id="IPR050983">
    <property type="entry name" value="GST_Omega/HSP26"/>
</dbReference>